<keyword evidence="4 6" id="KW-0547">Nucleotide-binding</keyword>
<evidence type="ECO:0000256" key="7">
    <source>
        <dbReference type="SAM" id="MobiDB-lite"/>
    </source>
</evidence>
<reference evidence="8" key="1">
    <citation type="submission" date="2021-02" db="EMBL/GenBank/DDBJ databases">
        <title>The hidden world within plants: metatranscriptomics unveil the complexity of wood microbiomes in grapevine.</title>
        <authorList>
            <person name="Nerva L."/>
            <person name="Garcia J.F."/>
            <person name="Favaretto F."/>
            <person name="Giudice G."/>
            <person name="Moffa L."/>
            <person name="Dario C."/>
            <person name="Riccardo V."/>
            <person name="Gambino G."/>
            <person name="Chitarra W."/>
        </authorList>
    </citation>
    <scope>NUCLEOTIDE SEQUENCE</scope>
</reference>
<dbReference type="GO" id="GO:0006351">
    <property type="term" value="P:DNA-templated transcription"/>
    <property type="evidence" value="ECO:0007669"/>
    <property type="project" value="InterPro"/>
</dbReference>
<keyword evidence="3 6" id="KW-0548">Nucleotidyltransferase</keyword>
<proteinExistence type="predicted"/>
<sequence>MVVLPLPLTVLSPSHLSLRLSWVKTSPSLTTLSGTRILFLTPALFFQVNVGSTWGMGIRQASSFSTQASYLDTRSVNVLTTNPASQVLPTSEDTILYKVQAGITLTGRMVRQETVFNSDELRRLKTRINDIGVAERYRDLTTTAVVRGDNHVALLTIAYTRIIALAACSEQALPLYVRGDGKSFNKSVMRLPGTPTTAFRGAADAYLLYRPNALVTLPPGSRYSDIATMLYLMGNGRVVFEHQNDGDSVAIYSPFDRFVADKRFVLAPILDNAVIPAYDEKSYKFPVSLHEAQELLSRYVDTNQLWTQMAIARNMAWGMVISREFSASLSLPKPVHSMDALLGSVNLGSDHVPGRRVLRQDEPVTAIITAGTWLCEAMIEVLFEGCVNTMEVSAGIGPRSRNFLAAVDVRQDELGLDLRIGSVVLPVVDRITGTTSTHVRQFLDTSIISMFKQLAIGWEARPIRISSFLATQVKPEDAALQIVFSYSKRIEMTRQRRYTWREAVVAPYMFTSTPQAQMNYLQYGQLYDDAISHSRVYAATQGTLGTHQAKYMQGEPTLWDFWCNAEFFKLVVDMGEVEEASSSGDTILDEASNMFAAFRAAILASEQKKSSSSRVEPAKQRRASTTIHTYLANPVLPGELPIEQKVDKGKKPAKPEAGPVEDRSAGSKGWGHQPKKIDSMPSVAGWEQPIKTSKALRAKAPTGPNIIAKNRYYSLKVEDTSAGGAVTGHDGELVPQLSHKKPIKKLPPTAKSIKDAERRKAKMDEQVMSAAIALNTDERERVIRDFPKNIAEARSVDMLFPRGKDSELKRAPYTIGSLLLKLRGAAIVTRQMKSDISTFLRSGAGGKNAWAVAIVQFITLHELTPEAYANLIDLGLLTTKYEEWNDKWSSINDMFRSQVHNESWPYSETDFPQCLYLAGFVGRPHRDADWEEEKRKRSAKPVPIRKFTSNGFQDMSEEDEKRMILDFLYEEATFRIKRVQGFEEYYNSRAEWMIRGSMSGEKTVLDTVPDVRNKLAELGLKVQQNTNKVHVAEKVDYNWFKAVLEMEPVHLAKAHTKGQENGKVRSIQGSVYSHYVIGNYWSRHLETTLTLKHATMNKTNSQLLLEKEDRRAASADKTTTKVCLDYPDFGATHSLRQQSLVLDCILEVAVSKGFKPTDEFLAIHKWYRDSFQNQWWTYTGAPEWYEAKMSMFSGVVQTTLFNTVFNAALRKHAIKTLGLMGTPVTMKRHYELGDDGWAEFATRAEADAYIAVFPLIGKTLNPIKQLVSSYASEYLREWYIGGKIYGCFARALAMLVSGNVESTIASAGVTRIRELYESYCTLHLRLANARACQFYFEDLAVYEARRGALGRLPVLRFCYAAADVGGLAFRPIYAMPNNIVSDVEAKGGEMPTFEDQEALAAQVLVGEKVQNLFKASRDYINIVERKHSVEWKHSGKAKATALIAASGIAAGAKNTQTTHDELEFLILQCGWRRMKDADVMQELQLSRAVDIGVYEIERQFHKATVEDKILLSELSKLSRIFKFMNEETQARVISDIAATNNISAVKIKRMLQSLKYLRGEGFEYAPKSQLNSELMGVYSQWKVITNFGSDKALPRILLQLSTAYHT</sequence>
<feature type="region of interest" description="Disordered" evidence="7">
    <location>
        <begin position="647"/>
        <end position="680"/>
    </location>
</feature>
<protein>
    <recommendedName>
        <fullName evidence="6">RNA-directed RNA polymerase</fullName>
        <ecNumber evidence="6">2.7.7.48</ecNumber>
    </recommendedName>
</protein>
<dbReference type="SUPFAM" id="SSF56672">
    <property type="entry name" value="DNA/RNA polymerases"/>
    <property type="match status" value="1"/>
</dbReference>
<dbReference type="Pfam" id="PF02123">
    <property type="entry name" value="RdRP_4"/>
    <property type="match status" value="1"/>
</dbReference>
<keyword evidence="1 6" id="KW-0696">RNA-directed RNA polymerase</keyword>
<keyword evidence="2 6" id="KW-0808">Transferase</keyword>
<dbReference type="EC" id="2.7.7.48" evidence="6"/>
<keyword evidence="6" id="KW-0693">Viral RNA replication</keyword>
<organism evidence="8">
    <name type="scientific">Grapevine-associated botybirnavirus 1</name>
    <dbReference type="NCBI Taxonomy" id="2814407"/>
    <lineage>
        <taxon>Viruses</taxon>
        <taxon>Riboviria</taxon>
        <taxon>Orthornavirae</taxon>
        <taxon>Duplornaviricota</taxon>
        <taxon>Chrymotiviricetes</taxon>
        <taxon>Ghabrivirales</taxon>
        <taxon>Alphatotivirineae</taxon>
        <taxon>Botybirnaviridae</taxon>
        <taxon>Botybirnavirus</taxon>
    </lineage>
</organism>
<evidence type="ECO:0000256" key="4">
    <source>
        <dbReference type="ARBA" id="ARBA00022741"/>
    </source>
</evidence>
<dbReference type="EMBL" id="MW648438">
    <property type="protein sequence ID" value="QXV72596.1"/>
    <property type="molecule type" value="Genomic_RNA"/>
</dbReference>
<dbReference type="GO" id="GO:0000166">
    <property type="term" value="F:nucleotide binding"/>
    <property type="evidence" value="ECO:0007669"/>
    <property type="project" value="UniProtKB-KW"/>
</dbReference>
<evidence type="ECO:0000313" key="8">
    <source>
        <dbReference type="EMBL" id="QXV72596.1"/>
    </source>
</evidence>
<evidence type="ECO:0000256" key="1">
    <source>
        <dbReference type="ARBA" id="ARBA00022484"/>
    </source>
</evidence>
<evidence type="ECO:0000256" key="3">
    <source>
        <dbReference type="ARBA" id="ARBA00022695"/>
    </source>
</evidence>
<dbReference type="GO" id="GO:0003968">
    <property type="term" value="F:RNA-directed RNA polymerase activity"/>
    <property type="evidence" value="ECO:0007669"/>
    <property type="project" value="UniProtKB-KW"/>
</dbReference>
<dbReference type="GO" id="GO:0003723">
    <property type="term" value="F:RNA binding"/>
    <property type="evidence" value="ECO:0007669"/>
    <property type="project" value="InterPro"/>
</dbReference>
<comment type="catalytic activity">
    <reaction evidence="5 6">
        <text>RNA(n) + a ribonucleoside 5'-triphosphate = RNA(n+1) + diphosphate</text>
        <dbReference type="Rhea" id="RHEA:21248"/>
        <dbReference type="Rhea" id="RHEA-COMP:14527"/>
        <dbReference type="Rhea" id="RHEA-COMP:17342"/>
        <dbReference type="ChEBI" id="CHEBI:33019"/>
        <dbReference type="ChEBI" id="CHEBI:61557"/>
        <dbReference type="ChEBI" id="CHEBI:140395"/>
        <dbReference type="EC" id="2.7.7.48"/>
    </reaction>
</comment>
<dbReference type="InterPro" id="IPR001795">
    <property type="entry name" value="RNA-dir_pol_luteovirus"/>
</dbReference>
<accession>A0A8F7KFP9</accession>
<dbReference type="InterPro" id="IPR043502">
    <property type="entry name" value="DNA/RNA_pol_sf"/>
</dbReference>
<feature type="compositionally biased region" description="Basic and acidic residues" evidence="7">
    <location>
        <begin position="647"/>
        <end position="665"/>
    </location>
</feature>
<evidence type="ECO:0000256" key="5">
    <source>
        <dbReference type="ARBA" id="ARBA00048744"/>
    </source>
</evidence>
<name>A0A8F7KFP9_9VIRU</name>
<evidence type="ECO:0000256" key="2">
    <source>
        <dbReference type="ARBA" id="ARBA00022679"/>
    </source>
</evidence>
<evidence type="ECO:0000256" key="6">
    <source>
        <dbReference type="RuleBase" id="RU364050"/>
    </source>
</evidence>